<dbReference type="InterPro" id="IPR016181">
    <property type="entry name" value="Acyl_CoA_acyltransferase"/>
</dbReference>
<sequence length="346" mass="40241">MRSKIVSPSLSNLGHLTELFCQYRTFYKQPLDFEKTRKFVFDRLNMKDSIFFMAYEKGSKVAMGFTQLYPSFTSVGMQRIYILNDLYVAPEYRGKGVSKALLTRAHEFSIENGAQKVSLMTADNNIIAQKLYESLDYNFDTQFSHYNFILPQNNITENSFQKLRTLRTSYIKENLELRAVTAKDLESLSVLFDKYRTFYKKESDISSAKKFLETRLMNNDSKIFILENNETASSVGFAQLYPCFTSVGLQRTYILNDLYIIPEYRNQGIGKCVLDFIHQYCMEEGAQKVSLMTAKDNIHAQKLYEKKGYILDTTFKHYNLHFPNIAQEVTPLSINHTMDSKVISRH</sequence>
<gene>
    <name evidence="4" type="ORF">NF27_DN00060</name>
</gene>
<protein>
    <recommendedName>
        <fullName evidence="3">N-acetyltransferase domain-containing protein</fullName>
    </recommendedName>
</protein>
<evidence type="ECO:0000313" key="5">
    <source>
        <dbReference type="Proteomes" id="UP000031258"/>
    </source>
</evidence>
<dbReference type="InterPro" id="IPR051016">
    <property type="entry name" value="Diverse_Substrate_AcTransf"/>
</dbReference>
<keyword evidence="1" id="KW-0808">Transferase</keyword>
<evidence type="ECO:0000256" key="2">
    <source>
        <dbReference type="ARBA" id="ARBA00023315"/>
    </source>
</evidence>
<dbReference type="PANTHER" id="PTHR10545">
    <property type="entry name" value="DIAMINE N-ACETYLTRANSFERASE"/>
    <property type="match status" value="1"/>
</dbReference>
<dbReference type="Gene3D" id="3.40.630.30">
    <property type="match status" value="2"/>
</dbReference>
<feature type="domain" description="N-acetyltransferase" evidence="3">
    <location>
        <begin position="175"/>
        <end position="339"/>
    </location>
</feature>
<evidence type="ECO:0000256" key="1">
    <source>
        <dbReference type="ARBA" id="ARBA00022679"/>
    </source>
</evidence>
<name>A0A0C1R066_9RICK</name>
<dbReference type="RefSeq" id="WP_053332530.1">
    <property type="nucleotide sequence ID" value="NZ_JSWE01000090.1"/>
</dbReference>
<keyword evidence="2" id="KW-0012">Acyltransferase</keyword>
<comment type="caution">
    <text evidence="4">The sequence shown here is derived from an EMBL/GenBank/DDBJ whole genome shotgun (WGS) entry which is preliminary data.</text>
</comment>
<dbReference type="AlphaFoldDB" id="A0A0C1R066"/>
<dbReference type="PANTHER" id="PTHR10545:SF29">
    <property type="entry name" value="GH14572P-RELATED"/>
    <property type="match status" value="1"/>
</dbReference>
<dbReference type="Proteomes" id="UP000031258">
    <property type="component" value="Unassembled WGS sequence"/>
</dbReference>
<feature type="domain" description="N-acetyltransferase" evidence="3">
    <location>
        <begin position="3"/>
        <end position="156"/>
    </location>
</feature>
<dbReference type="CDD" id="cd04301">
    <property type="entry name" value="NAT_SF"/>
    <property type="match status" value="2"/>
</dbReference>
<dbReference type="Pfam" id="PF00583">
    <property type="entry name" value="Acetyltransf_1"/>
    <property type="match status" value="2"/>
</dbReference>
<proteinExistence type="predicted"/>
<dbReference type="SUPFAM" id="SSF55729">
    <property type="entry name" value="Acyl-CoA N-acyltransferases (Nat)"/>
    <property type="match status" value="2"/>
</dbReference>
<dbReference type="STRING" id="86105.NF27_DN00060"/>
<evidence type="ECO:0000259" key="3">
    <source>
        <dbReference type="PROSITE" id="PS51186"/>
    </source>
</evidence>
<dbReference type="OrthoDB" id="9805924at2"/>
<dbReference type="GO" id="GO:0008080">
    <property type="term" value="F:N-acetyltransferase activity"/>
    <property type="evidence" value="ECO:0007669"/>
    <property type="project" value="UniProtKB-ARBA"/>
</dbReference>
<reference evidence="4 5" key="1">
    <citation type="submission" date="2014-11" db="EMBL/GenBank/DDBJ databases">
        <title>A Rickettsiales Symbiont of Amoebae With Ancient Features.</title>
        <authorList>
            <person name="Schulz F."/>
            <person name="Martijn J."/>
            <person name="Wascher F."/>
            <person name="Kostanjsek R."/>
            <person name="Ettema T.J."/>
            <person name="Horn M."/>
        </authorList>
    </citation>
    <scope>NUCLEOTIDE SEQUENCE [LARGE SCALE GENOMIC DNA]</scope>
    <source>
        <strain evidence="4 5">UWC36</strain>
    </source>
</reference>
<evidence type="ECO:0000313" key="4">
    <source>
        <dbReference type="EMBL" id="KIE05690.1"/>
    </source>
</evidence>
<organism evidence="4 5">
    <name type="scientific">Candidatus Jidaibacter acanthamoebae</name>
    <dbReference type="NCBI Taxonomy" id="86105"/>
    <lineage>
        <taxon>Bacteria</taxon>
        <taxon>Pseudomonadati</taxon>
        <taxon>Pseudomonadota</taxon>
        <taxon>Alphaproteobacteria</taxon>
        <taxon>Rickettsiales</taxon>
        <taxon>Candidatus Midichloriaceae</taxon>
        <taxon>Candidatus Jidaibacter</taxon>
    </lineage>
</organism>
<keyword evidence="5" id="KW-1185">Reference proteome</keyword>
<accession>A0A0C1R066</accession>
<dbReference type="EMBL" id="JSWE01000090">
    <property type="protein sequence ID" value="KIE05690.1"/>
    <property type="molecule type" value="Genomic_DNA"/>
</dbReference>
<dbReference type="InterPro" id="IPR000182">
    <property type="entry name" value="GNAT_dom"/>
</dbReference>
<dbReference type="PROSITE" id="PS51186">
    <property type="entry name" value="GNAT"/>
    <property type="match status" value="2"/>
</dbReference>